<dbReference type="EMBL" id="QTSX02001535">
    <property type="protein sequence ID" value="KAJ9080652.1"/>
    <property type="molecule type" value="Genomic_DNA"/>
</dbReference>
<protein>
    <submittedName>
        <fullName evidence="1">Uncharacterized protein</fullName>
    </submittedName>
</protein>
<evidence type="ECO:0000313" key="1">
    <source>
        <dbReference type="EMBL" id="KAJ9080652.1"/>
    </source>
</evidence>
<organism evidence="1 2">
    <name type="scientific">Entomophthora muscae</name>
    <dbReference type="NCBI Taxonomy" id="34485"/>
    <lineage>
        <taxon>Eukaryota</taxon>
        <taxon>Fungi</taxon>
        <taxon>Fungi incertae sedis</taxon>
        <taxon>Zoopagomycota</taxon>
        <taxon>Entomophthoromycotina</taxon>
        <taxon>Entomophthoromycetes</taxon>
        <taxon>Entomophthorales</taxon>
        <taxon>Entomophthoraceae</taxon>
        <taxon>Entomophthora</taxon>
    </lineage>
</organism>
<accession>A0ACC2U1J9</accession>
<keyword evidence="2" id="KW-1185">Reference proteome</keyword>
<gene>
    <name evidence="1" type="ORF">DSO57_1022667</name>
</gene>
<sequence>MGEARRFMSKSLSGSLVILPYKPRKEVKMTSEQKRILERNFSLNPRPSSSHKRRISQALGVTVPAITQWFQARRNALLKQSNKQTSSQPQGSSRATPEKSPRVQLANFSKEPLHAPGRTDPFLYCLDKMGPCSSTPSFAEHLRLPSLHNQTIPKFSTYFS</sequence>
<proteinExistence type="predicted"/>
<reference evidence="1" key="1">
    <citation type="submission" date="2022-04" db="EMBL/GenBank/DDBJ databases">
        <title>Genome of the entomopathogenic fungus Entomophthora muscae.</title>
        <authorList>
            <person name="Elya C."/>
            <person name="Lovett B.R."/>
            <person name="Lee E."/>
            <person name="Macias A.M."/>
            <person name="Hajek A.E."/>
            <person name="De Bivort B.L."/>
            <person name="Kasson M.T."/>
            <person name="De Fine Licht H.H."/>
            <person name="Stajich J.E."/>
        </authorList>
    </citation>
    <scope>NUCLEOTIDE SEQUENCE</scope>
    <source>
        <strain evidence="1">Berkeley</strain>
    </source>
</reference>
<comment type="caution">
    <text evidence="1">The sequence shown here is derived from an EMBL/GenBank/DDBJ whole genome shotgun (WGS) entry which is preliminary data.</text>
</comment>
<name>A0ACC2U1J9_9FUNG</name>
<evidence type="ECO:0000313" key="2">
    <source>
        <dbReference type="Proteomes" id="UP001165960"/>
    </source>
</evidence>
<dbReference type="Proteomes" id="UP001165960">
    <property type="component" value="Unassembled WGS sequence"/>
</dbReference>